<gene>
    <name evidence="3" type="ORF">HGRIS_009380</name>
</gene>
<dbReference type="Proteomes" id="UP001556367">
    <property type="component" value="Unassembled WGS sequence"/>
</dbReference>
<dbReference type="PANTHER" id="PTHR35192">
    <property type="entry name" value="PROTEIN, PUTATIVE-RELATED"/>
    <property type="match status" value="1"/>
</dbReference>
<evidence type="ECO:0000313" key="3">
    <source>
        <dbReference type="EMBL" id="KAL0949303.1"/>
    </source>
</evidence>
<evidence type="ECO:0000313" key="4">
    <source>
        <dbReference type="Proteomes" id="UP001556367"/>
    </source>
</evidence>
<keyword evidence="1" id="KW-0732">Signal</keyword>
<dbReference type="InterPro" id="IPR048661">
    <property type="entry name" value="CPL1-like"/>
</dbReference>
<organism evidence="3 4">
    <name type="scientific">Hohenbuehelia grisea</name>
    <dbReference type="NCBI Taxonomy" id="104357"/>
    <lineage>
        <taxon>Eukaryota</taxon>
        <taxon>Fungi</taxon>
        <taxon>Dikarya</taxon>
        <taxon>Basidiomycota</taxon>
        <taxon>Agaricomycotina</taxon>
        <taxon>Agaricomycetes</taxon>
        <taxon>Agaricomycetidae</taxon>
        <taxon>Agaricales</taxon>
        <taxon>Pleurotineae</taxon>
        <taxon>Pleurotaceae</taxon>
        <taxon>Hohenbuehelia</taxon>
    </lineage>
</organism>
<feature type="signal peptide" evidence="1">
    <location>
        <begin position="1"/>
        <end position="21"/>
    </location>
</feature>
<dbReference type="InterPro" id="IPR038955">
    <property type="entry name" value="PriA/CPL1_fungi"/>
</dbReference>
<name>A0ABR3J1B8_9AGAR</name>
<sequence>MMRSFAVTLAILAIFVPVTVASSLDKRRASDNCAYLRESDPQLGQLNSCFCASGAASYIDYRYANQNNKQRKALKTRLKSIIASNGQTCTYPKGTTAFCTQGEPCLFICSKGFTANQATRECECTGANKIVCNGRCRTGNSCTSNVAVTRRQQKRDWRCPIDQEICGVRSARGKLSLGWECLDTKRSLESCGGCVYSWGNQVATGRDCSAIKGVNTVSCVEGKCIVQSCRAGYTTSLDGSDCVPIIGFRLQEYSRA</sequence>
<feature type="chain" id="PRO_5045831185" description="Protein CPL1-like domain-containing protein" evidence="1">
    <location>
        <begin position="22"/>
        <end position="256"/>
    </location>
</feature>
<proteinExistence type="predicted"/>
<protein>
    <recommendedName>
        <fullName evidence="2">Protein CPL1-like domain-containing protein</fullName>
    </recommendedName>
</protein>
<dbReference type="EMBL" id="JASNQZ010000012">
    <property type="protein sequence ID" value="KAL0949303.1"/>
    <property type="molecule type" value="Genomic_DNA"/>
</dbReference>
<dbReference type="PANTHER" id="PTHR35192:SF2">
    <property type="entry name" value="APPLE DOMAIN-CONTAINING PROTEIN"/>
    <property type="match status" value="1"/>
</dbReference>
<dbReference type="Pfam" id="PF21671">
    <property type="entry name" value="CPL1-like"/>
    <property type="match status" value="1"/>
</dbReference>
<accession>A0ABR3J1B8</accession>
<evidence type="ECO:0000259" key="2">
    <source>
        <dbReference type="Pfam" id="PF21671"/>
    </source>
</evidence>
<comment type="caution">
    <text evidence="3">The sequence shown here is derived from an EMBL/GenBank/DDBJ whole genome shotgun (WGS) entry which is preliminary data.</text>
</comment>
<keyword evidence="4" id="KW-1185">Reference proteome</keyword>
<reference evidence="4" key="1">
    <citation type="submission" date="2024-06" db="EMBL/GenBank/DDBJ databases">
        <title>Multi-omics analyses provide insights into the biosynthesis of the anticancer antibiotic pleurotin in Hohenbuehelia grisea.</title>
        <authorList>
            <person name="Weaver J.A."/>
            <person name="Alberti F."/>
        </authorList>
    </citation>
    <scope>NUCLEOTIDE SEQUENCE [LARGE SCALE GENOMIC DNA]</scope>
    <source>
        <strain evidence="4">T-177</strain>
    </source>
</reference>
<feature type="domain" description="Protein CPL1-like" evidence="2">
    <location>
        <begin position="179"/>
        <end position="243"/>
    </location>
</feature>
<evidence type="ECO:0000256" key="1">
    <source>
        <dbReference type="SAM" id="SignalP"/>
    </source>
</evidence>